<dbReference type="SUPFAM" id="SSF89562">
    <property type="entry name" value="RraA-like"/>
    <property type="match status" value="1"/>
</dbReference>
<comment type="caution">
    <text evidence="3">The sequence shown here is derived from an EMBL/GenBank/DDBJ whole genome shotgun (WGS) entry which is preliminary data.</text>
</comment>
<accession>A0A0F8ZER9</accession>
<evidence type="ECO:0000313" key="3">
    <source>
        <dbReference type="EMBL" id="KKK92268.1"/>
    </source>
</evidence>
<dbReference type="CDD" id="cd16841">
    <property type="entry name" value="RraA_family"/>
    <property type="match status" value="1"/>
</dbReference>
<dbReference type="InterPro" id="IPR011060">
    <property type="entry name" value="RibuloseP-bd_barrel"/>
</dbReference>
<evidence type="ECO:0000256" key="1">
    <source>
        <dbReference type="ARBA" id="ARBA00023239"/>
    </source>
</evidence>
<feature type="non-terminal residue" evidence="3">
    <location>
        <position position="1"/>
    </location>
</feature>
<dbReference type="EMBL" id="LAZR01048285">
    <property type="protein sequence ID" value="KKK92268.1"/>
    <property type="molecule type" value="Genomic_DNA"/>
</dbReference>
<gene>
    <name evidence="3" type="ORF">LCGC14_2704640</name>
</gene>
<dbReference type="GO" id="GO:0006207">
    <property type="term" value="P:'de novo' pyrimidine nucleobase biosynthetic process"/>
    <property type="evidence" value="ECO:0007669"/>
    <property type="project" value="InterPro"/>
</dbReference>
<dbReference type="Pfam" id="PF00215">
    <property type="entry name" value="OMPdecase"/>
    <property type="match status" value="1"/>
</dbReference>
<keyword evidence="1" id="KW-0456">Lyase</keyword>
<dbReference type="PANTHER" id="PTHR33254">
    <property type="entry name" value="4-HYDROXY-4-METHYL-2-OXOGLUTARATE ALDOLASE 3-RELATED"/>
    <property type="match status" value="1"/>
</dbReference>
<dbReference type="GO" id="GO:0004590">
    <property type="term" value="F:orotidine-5'-phosphate decarboxylase activity"/>
    <property type="evidence" value="ECO:0007669"/>
    <property type="project" value="InterPro"/>
</dbReference>
<dbReference type="Gene3D" id="3.50.30.40">
    <property type="entry name" value="Ribonuclease E inhibitor RraA/RraA-like"/>
    <property type="match status" value="1"/>
</dbReference>
<organism evidence="3">
    <name type="scientific">marine sediment metagenome</name>
    <dbReference type="NCBI Taxonomy" id="412755"/>
    <lineage>
        <taxon>unclassified sequences</taxon>
        <taxon>metagenomes</taxon>
        <taxon>ecological metagenomes</taxon>
    </lineage>
</organism>
<dbReference type="InterPro" id="IPR001754">
    <property type="entry name" value="OMPdeCOase_dom"/>
</dbReference>
<sequence>RECVEAGRHYGCSVAVDLLGLPDPVAFAASASELGVAWLDVHCAIDQQMSGADPLALIKAVRAVTDLTLAVAGGITSETAAPAVEAGADVVIVGGAITKAEDPAAATADIRKASDTGRPVESKLFKRATAESIREVLQTVRTSDISNGAHSQPCLDGVRQLIPGTFACGPAVTVWAPPGDFAKPVQAIDVAKPGEVLVITTFGLPPAIWGELATESAGNKGVAGLVVHGAVRDTAVIRERGFPVWSTHVCSHCGEPKGKGEINVTIEIAGQRIAPGDWIVADDDGVMVLPAERAVEMANRAADVMEAENRIRAEIRDNNSTLAKVVNLQRWEQEAGGGPRVG</sequence>
<dbReference type="Pfam" id="PF03737">
    <property type="entry name" value="RraA-like"/>
    <property type="match status" value="1"/>
</dbReference>
<dbReference type="InterPro" id="IPR036704">
    <property type="entry name" value="RraA/RraA-like_sf"/>
</dbReference>
<proteinExistence type="predicted"/>
<dbReference type="PANTHER" id="PTHR33254:SF4">
    <property type="entry name" value="4-HYDROXY-4-METHYL-2-OXOGLUTARATE ALDOLASE 3-RELATED"/>
    <property type="match status" value="1"/>
</dbReference>
<dbReference type="AlphaFoldDB" id="A0A0F8ZER9"/>
<dbReference type="Gene3D" id="3.20.20.70">
    <property type="entry name" value="Aldolase class I"/>
    <property type="match status" value="1"/>
</dbReference>
<reference evidence="3" key="1">
    <citation type="journal article" date="2015" name="Nature">
        <title>Complex archaea that bridge the gap between prokaryotes and eukaryotes.</title>
        <authorList>
            <person name="Spang A."/>
            <person name="Saw J.H."/>
            <person name="Jorgensen S.L."/>
            <person name="Zaremba-Niedzwiedzka K."/>
            <person name="Martijn J."/>
            <person name="Lind A.E."/>
            <person name="van Eijk R."/>
            <person name="Schleper C."/>
            <person name="Guy L."/>
            <person name="Ettema T.J."/>
        </authorList>
    </citation>
    <scope>NUCLEOTIDE SEQUENCE</scope>
</reference>
<feature type="domain" description="Orotidine 5'-phosphate decarboxylase" evidence="2">
    <location>
        <begin position="2"/>
        <end position="109"/>
    </location>
</feature>
<dbReference type="SUPFAM" id="SSF51366">
    <property type="entry name" value="Ribulose-phoshate binding barrel"/>
    <property type="match status" value="1"/>
</dbReference>
<protein>
    <recommendedName>
        <fullName evidence="2">Orotidine 5'-phosphate decarboxylase domain-containing protein</fullName>
    </recommendedName>
</protein>
<evidence type="ECO:0000259" key="2">
    <source>
        <dbReference type="Pfam" id="PF00215"/>
    </source>
</evidence>
<name>A0A0F8ZER9_9ZZZZ</name>
<dbReference type="InterPro" id="IPR013785">
    <property type="entry name" value="Aldolase_TIM"/>
</dbReference>
<dbReference type="InterPro" id="IPR005493">
    <property type="entry name" value="RraA/RraA-like"/>
</dbReference>